<keyword evidence="1" id="KW-0812">Transmembrane</keyword>
<evidence type="ECO:0000313" key="2">
    <source>
        <dbReference type="EMBL" id="GMT21359.1"/>
    </source>
</evidence>
<keyword evidence="1" id="KW-0472">Membrane</keyword>
<feature type="non-terminal residue" evidence="2">
    <location>
        <position position="125"/>
    </location>
</feature>
<dbReference type="Pfam" id="PF10318">
    <property type="entry name" value="7TM_GPCR_Srh"/>
    <property type="match status" value="1"/>
</dbReference>
<feature type="transmembrane region" description="Helical" evidence="1">
    <location>
        <begin position="83"/>
        <end position="102"/>
    </location>
</feature>
<dbReference type="EMBL" id="BTSY01000004">
    <property type="protein sequence ID" value="GMT21359.1"/>
    <property type="molecule type" value="Genomic_DNA"/>
</dbReference>
<name>A0AAV5VSK3_9BILA</name>
<dbReference type="PANTHER" id="PTHR45830">
    <property type="entry name" value="SERPENTINE RECEPTOR, CLASS I"/>
    <property type="match status" value="1"/>
</dbReference>
<reference evidence="2" key="1">
    <citation type="submission" date="2023-10" db="EMBL/GenBank/DDBJ databases">
        <title>Genome assembly of Pristionchus species.</title>
        <authorList>
            <person name="Yoshida K."/>
            <person name="Sommer R.J."/>
        </authorList>
    </citation>
    <scope>NUCLEOTIDE SEQUENCE</scope>
    <source>
        <strain evidence="2">RS5133</strain>
    </source>
</reference>
<keyword evidence="1" id="KW-1133">Transmembrane helix</keyword>
<evidence type="ECO:0000313" key="3">
    <source>
        <dbReference type="Proteomes" id="UP001432322"/>
    </source>
</evidence>
<dbReference type="PANTHER" id="PTHR45830:SF15">
    <property type="entry name" value="SERPENTINE RECEPTOR, CLASS I"/>
    <property type="match status" value="1"/>
</dbReference>
<evidence type="ECO:0000256" key="1">
    <source>
        <dbReference type="SAM" id="Phobius"/>
    </source>
</evidence>
<dbReference type="Proteomes" id="UP001432322">
    <property type="component" value="Unassembled WGS sequence"/>
</dbReference>
<organism evidence="2 3">
    <name type="scientific">Pristionchus fissidentatus</name>
    <dbReference type="NCBI Taxonomy" id="1538716"/>
    <lineage>
        <taxon>Eukaryota</taxon>
        <taxon>Metazoa</taxon>
        <taxon>Ecdysozoa</taxon>
        <taxon>Nematoda</taxon>
        <taxon>Chromadorea</taxon>
        <taxon>Rhabditida</taxon>
        <taxon>Rhabditina</taxon>
        <taxon>Diplogasteromorpha</taxon>
        <taxon>Diplogasteroidea</taxon>
        <taxon>Neodiplogasteridae</taxon>
        <taxon>Pristionchus</taxon>
    </lineage>
</organism>
<dbReference type="AlphaFoldDB" id="A0AAV5VSK3"/>
<feature type="transmembrane region" description="Helical" evidence="1">
    <location>
        <begin position="6"/>
        <end position="22"/>
    </location>
</feature>
<comment type="caution">
    <text evidence="2">The sequence shown here is derived from an EMBL/GenBank/DDBJ whole genome shotgun (WGS) entry which is preliminary data.</text>
</comment>
<sequence length="125" mass="14208">LMFAILAITLTVIHPLVFYVILKQSKSMNSEMRKGYLVLQTTQLLQDIFFSLLKQPYPLTPVPAVACMGICCGVEWIPAIKMFGIITIFLNGAGVMYIYLMLRMQQELIPGPSRLRISMRCCLYI</sequence>
<protein>
    <recommendedName>
        <fullName evidence="4">G protein-coupled receptor</fullName>
    </recommendedName>
</protein>
<evidence type="ECO:0008006" key="4">
    <source>
        <dbReference type="Google" id="ProtNLM"/>
    </source>
</evidence>
<dbReference type="InterPro" id="IPR019422">
    <property type="entry name" value="7TM_GPCR_serpentine_rcpt_Srh"/>
</dbReference>
<gene>
    <name evidence="2" type="ORF">PFISCL1PPCAC_12656</name>
</gene>
<feature type="non-terminal residue" evidence="2">
    <location>
        <position position="1"/>
    </location>
</feature>
<accession>A0AAV5VSK3</accession>
<keyword evidence="3" id="KW-1185">Reference proteome</keyword>
<proteinExistence type="predicted"/>